<dbReference type="EMBL" id="CP016027">
    <property type="protein sequence ID" value="ANJ68445.1"/>
    <property type="molecule type" value="Genomic_DNA"/>
</dbReference>
<dbReference type="NCBIfam" id="TIGR01070">
    <property type="entry name" value="mutS1"/>
    <property type="match status" value="1"/>
</dbReference>
<accession>A0A191ZKQ8</accession>
<dbReference type="GO" id="GO:0003684">
    <property type="term" value="F:damaged DNA binding"/>
    <property type="evidence" value="ECO:0007669"/>
    <property type="project" value="UniProtKB-UniRule"/>
</dbReference>
<keyword evidence="7 9" id="KW-0234">DNA repair</keyword>
<dbReference type="InterPro" id="IPR007696">
    <property type="entry name" value="DNA_mismatch_repair_MutS_core"/>
</dbReference>
<dbReference type="PIRSF" id="PIRSF037677">
    <property type="entry name" value="DNA_mis_repair_Msh6"/>
    <property type="match status" value="1"/>
</dbReference>
<comment type="similarity">
    <text evidence="1 9 10">Belongs to the DNA mismatch repair MutS family.</text>
</comment>
<dbReference type="Pfam" id="PF01624">
    <property type="entry name" value="MutS_I"/>
    <property type="match status" value="1"/>
</dbReference>
<protein>
    <recommendedName>
        <fullName evidence="2 9">DNA mismatch repair protein MutS</fullName>
    </recommendedName>
</protein>
<dbReference type="Pfam" id="PF05192">
    <property type="entry name" value="MutS_III"/>
    <property type="match status" value="1"/>
</dbReference>
<dbReference type="NCBIfam" id="NF003810">
    <property type="entry name" value="PRK05399.1"/>
    <property type="match status" value="1"/>
</dbReference>
<dbReference type="FunFam" id="3.40.1170.10:FF:000001">
    <property type="entry name" value="DNA mismatch repair protein MutS"/>
    <property type="match status" value="1"/>
</dbReference>
<dbReference type="SMART" id="SM00533">
    <property type="entry name" value="MUTSd"/>
    <property type="match status" value="1"/>
</dbReference>
<dbReference type="Gene3D" id="3.40.1170.10">
    <property type="entry name" value="DNA repair protein MutS, domain I"/>
    <property type="match status" value="1"/>
</dbReference>
<organism evidence="12 13">
    <name type="scientific">Halothiobacillus diazotrophicus</name>
    <dbReference type="NCBI Taxonomy" id="1860122"/>
    <lineage>
        <taxon>Bacteria</taxon>
        <taxon>Pseudomonadati</taxon>
        <taxon>Pseudomonadota</taxon>
        <taxon>Gammaproteobacteria</taxon>
        <taxon>Chromatiales</taxon>
        <taxon>Halothiobacillaceae</taxon>
        <taxon>Halothiobacillus</taxon>
    </lineage>
</organism>
<dbReference type="Gene3D" id="3.30.420.110">
    <property type="entry name" value="MutS, connector domain"/>
    <property type="match status" value="1"/>
</dbReference>
<evidence type="ECO:0000256" key="1">
    <source>
        <dbReference type="ARBA" id="ARBA00006271"/>
    </source>
</evidence>
<dbReference type="InterPro" id="IPR045076">
    <property type="entry name" value="MutS"/>
</dbReference>
<sequence>MMQQYWAMKQAHPDVLLFYRMGDFYELFYNDAEHAARILDLTLTHRGQSAGQPIPMAGVPAHAYEGYLARLIRAGESVAICEQVGESASGKGPMRREVVRVVTPGTVTDEALLDQREAFRLAALMPLPATNPQQYALAHLDLAAGDFVLMRLDAPSLIGELARLAPKELLVPELLAEGQTAEGAAFTLLKPKLSVEPKRWRLRPDWHFDPKRAEETLRAQFGVHDLQGFGVHEAELPALGAAAALLAYVADTQKTALPQIERLRVESNDEALQIDRHTRRHLELFSAQTGDETHGPDPSLIHLLDETVTAVGARLMKAWLGRPLRDRQVLQHRQQAIGELLELGNIETLRSGLRGINDIERITTRIVMGSARPRDLSGLRDSLAALPELAQILARFELPLWQRLTERLTDLPEARTLLERALVETPSVWLRDGGVIAAGFDAELDELRHLSEHADEALNALEAEARAESGIATLKIAYNRVQGFYFEVSRAQAEKMPPQFIRRQTLKSVERYTTPTLKAFEDRVLSARDRALAREQALFGELLTELAQHQGVLRDLAAAVAQTDVLHALARVAQRCQWRAPELSAEPGIEIEAGRHPVIEAFSPNAFTPNDLNLGPDRQLLLITGPNMGGKSTYMRQTALIVLLAHIGSFVPASRARIGPVDRIFTRIGAADDLTSGRSTFMVEMTETAEILHTATAQSLVLIDEIGRGTSTFDGLALAWAVAEQLIKKNRALTLFATHYFELTQLAEQFAHVHNVHLDAVTHRDELIFLHTVKAGPASQSYGIKVAALAGLPRETIRRAQTLLNRLEQQAPVTGGHAAQLDLFAPATPTEEASMPIEAEEEPNPVLDALTSLDANDLTPRQALDLIYAWQAALRDSAG</sequence>
<dbReference type="Pfam" id="PF00488">
    <property type="entry name" value="MutS_V"/>
    <property type="match status" value="1"/>
</dbReference>
<dbReference type="Pfam" id="PF05188">
    <property type="entry name" value="MutS_II"/>
    <property type="match status" value="1"/>
</dbReference>
<dbReference type="AlphaFoldDB" id="A0A191ZKQ8"/>
<evidence type="ECO:0000256" key="8">
    <source>
        <dbReference type="ARBA" id="ARBA00024647"/>
    </source>
</evidence>
<feature type="domain" description="DNA mismatch repair proteins mutS family" evidence="11">
    <location>
        <begin position="699"/>
        <end position="715"/>
    </location>
</feature>
<dbReference type="SUPFAM" id="SSF55271">
    <property type="entry name" value="DNA repair protein MutS, domain I"/>
    <property type="match status" value="1"/>
</dbReference>
<keyword evidence="4 9" id="KW-0227">DNA damage</keyword>
<dbReference type="Gene3D" id="6.10.140.430">
    <property type="match status" value="1"/>
</dbReference>
<dbReference type="SUPFAM" id="SSF53150">
    <property type="entry name" value="DNA repair protein MutS, domain II"/>
    <property type="match status" value="1"/>
</dbReference>
<dbReference type="InterPro" id="IPR007860">
    <property type="entry name" value="DNA_mmatch_repair_MutS_con_dom"/>
</dbReference>
<keyword evidence="13" id="KW-1185">Reference proteome</keyword>
<keyword evidence="6 9" id="KW-0238">DNA-binding</keyword>
<evidence type="ECO:0000256" key="5">
    <source>
        <dbReference type="ARBA" id="ARBA00022840"/>
    </source>
</evidence>
<name>A0A191ZKQ8_9GAMM</name>
<dbReference type="InterPro" id="IPR036678">
    <property type="entry name" value="MutS_con_dom_sf"/>
</dbReference>
<dbReference type="InterPro" id="IPR000432">
    <property type="entry name" value="DNA_mismatch_repair_MutS_C"/>
</dbReference>
<dbReference type="PANTHER" id="PTHR11361">
    <property type="entry name" value="DNA MISMATCH REPAIR PROTEIN MUTS FAMILY MEMBER"/>
    <property type="match status" value="1"/>
</dbReference>
<dbReference type="InterPro" id="IPR027417">
    <property type="entry name" value="P-loop_NTPase"/>
</dbReference>
<dbReference type="OrthoDB" id="9802448at2"/>
<dbReference type="InterPro" id="IPR036187">
    <property type="entry name" value="DNA_mismatch_repair_MutS_sf"/>
</dbReference>
<dbReference type="SUPFAM" id="SSF48334">
    <property type="entry name" value="DNA repair protein MutS, domain III"/>
    <property type="match status" value="1"/>
</dbReference>
<dbReference type="Pfam" id="PF05190">
    <property type="entry name" value="MutS_IV"/>
    <property type="match status" value="1"/>
</dbReference>
<dbReference type="PROSITE" id="PS00486">
    <property type="entry name" value="DNA_MISMATCH_REPAIR_2"/>
    <property type="match status" value="1"/>
</dbReference>
<proteinExistence type="inferred from homology"/>
<dbReference type="InterPro" id="IPR007861">
    <property type="entry name" value="DNA_mismatch_repair_MutS_clamp"/>
</dbReference>
<gene>
    <name evidence="9" type="primary">mutS</name>
    <name evidence="12" type="ORF">A9404_11235</name>
</gene>
<dbReference type="InterPro" id="IPR005748">
    <property type="entry name" value="DNA_mismatch_repair_MutS"/>
</dbReference>
<evidence type="ECO:0000259" key="11">
    <source>
        <dbReference type="PROSITE" id="PS00486"/>
    </source>
</evidence>
<dbReference type="PANTHER" id="PTHR11361:SF34">
    <property type="entry name" value="DNA MISMATCH REPAIR PROTEIN MSH1, MITOCHONDRIAL"/>
    <property type="match status" value="1"/>
</dbReference>
<dbReference type="SMART" id="SM00534">
    <property type="entry name" value="MUTSac"/>
    <property type="match status" value="1"/>
</dbReference>
<dbReference type="GO" id="GO:0005829">
    <property type="term" value="C:cytosol"/>
    <property type="evidence" value="ECO:0007669"/>
    <property type="project" value="TreeGrafter"/>
</dbReference>
<dbReference type="GO" id="GO:0006298">
    <property type="term" value="P:mismatch repair"/>
    <property type="evidence" value="ECO:0007669"/>
    <property type="project" value="UniProtKB-UniRule"/>
</dbReference>
<dbReference type="GO" id="GO:0140664">
    <property type="term" value="F:ATP-dependent DNA damage sensor activity"/>
    <property type="evidence" value="ECO:0007669"/>
    <property type="project" value="InterPro"/>
</dbReference>
<evidence type="ECO:0000256" key="3">
    <source>
        <dbReference type="ARBA" id="ARBA00022741"/>
    </source>
</evidence>
<evidence type="ECO:0000256" key="6">
    <source>
        <dbReference type="ARBA" id="ARBA00023125"/>
    </source>
</evidence>
<comment type="function">
    <text evidence="8 9">This protein is involved in the repair of mismatches in DNA. It is possible that it carries out the mismatch recognition step. This protein has a weak ATPase activity.</text>
</comment>
<dbReference type="GO" id="GO:0030983">
    <property type="term" value="F:mismatched DNA binding"/>
    <property type="evidence" value="ECO:0007669"/>
    <property type="project" value="InterPro"/>
</dbReference>
<evidence type="ECO:0000256" key="10">
    <source>
        <dbReference type="RuleBase" id="RU003756"/>
    </source>
</evidence>
<dbReference type="GO" id="GO:0005524">
    <property type="term" value="F:ATP binding"/>
    <property type="evidence" value="ECO:0007669"/>
    <property type="project" value="UniProtKB-UniRule"/>
</dbReference>
<evidence type="ECO:0000256" key="9">
    <source>
        <dbReference type="HAMAP-Rule" id="MF_00096"/>
    </source>
</evidence>
<dbReference type="InterPro" id="IPR007695">
    <property type="entry name" value="DNA_mismatch_repair_MutS-lik_N"/>
</dbReference>
<dbReference type="InterPro" id="IPR016151">
    <property type="entry name" value="DNA_mismatch_repair_MutS_N"/>
</dbReference>
<keyword evidence="5 9" id="KW-0067">ATP-binding</keyword>
<dbReference type="InterPro" id="IPR017261">
    <property type="entry name" value="DNA_mismatch_repair_MutS/MSH"/>
</dbReference>
<dbReference type="CDD" id="cd03284">
    <property type="entry name" value="ABC_MutS1"/>
    <property type="match status" value="1"/>
</dbReference>
<evidence type="ECO:0000256" key="2">
    <source>
        <dbReference type="ARBA" id="ARBA00021982"/>
    </source>
</evidence>
<keyword evidence="3 9" id="KW-0547">Nucleotide-binding</keyword>
<reference evidence="12 13" key="1">
    <citation type="submission" date="2016-06" db="EMBL/GenBank/DDBJ databases">
        <title>Insight into the functional genes involving in sulfur oxidation in Pearl River water.</title>
        <authorList>
            <person name="Luo J."/>
            <person name="Tan X."/>
            <person name="Lin W."/>
        </authorList>
    </citation>
    <scope>NUCLEOTIDE SEQUENCE [LARGE SCALE GENOMIC DNA]</scope>
    <source>
        <strain evidence="12 13">LS2</strain>
    </source>
</reference>
<dbReference type="KEGG" id="haz:A9404_11235"/>
<evidence type="ECO:0000313" key="12">
    <source>
        <dbReference type="EMBL" id="ANJ68445.1"/>
    </source>
</evidence>
<dbReference type="HAMAP" id="MF_00096">
    <property type="entry name" value="MutS"/>
    <property type="match status" value="1"/>
</dbReference>
<dbReference type="Gene3D" id="3.40.50.300">
    <property type="entry name" value="P-loop containing nucleotide triphosphate hydrolases"/>
    <property type="match status" value="1"/>
</dbReference>
<evidence type="ECO:0000256" key="4">
    <source>
        <dbReference type="ARBA" id="ARBA00022763"/>
    </source>
</evidence>
<dbReference type="Proteomes" id="UP000078596">
    <property type="component" value="Chromosome"/>
</dbReference>
<dbReference type="STRING" id="1860122.A9404_11235"/>
<feature type="binding site" evidence="9">
    <location>
        <begin position="625"/>
        <end position="632"/>
    </location>
    <ligand>
        <name>ATP</name>
        <dbReference type="ChEBI" id="CHEBI:30616"/>
    </ligand>
</feature>
<evidence type="ECO:0000313" key="13">
    <source>
        <dbReference type="Proteomes" id="UP000078596"/>
    </source>
</evidence>
<dbReference type="RefSeq" id="WP_066103283.1">
    <property type="nucleotide sequence ID" value="NZ_CP016027.1"/>
</dbReference>
<dbReference type="Gene3D" id="1.10.1420.10">
    <property type="match status" value="2"/>
</dbReference>
<dbReference type="FunFam" id="3.40.50.300:FF:000870">
    <property type="entry name" value="MutS protein homolog 4"/>
    <property type="match status" value="1"/>
</dbReference>
<dbReference type="SUPFAM" id="SSF52540">
    <property type="entry name" value="P-loop containing nucleoside triphosphate hydrolases"/>
    <property type="match status" value="1"/>
</dbReference>
<evidence type="ECO:0000256" key="7">
    <source>
        <dbReference type="ARBA" id="ARBA00023204"/>
    </source>
</evidence>